<feature type="non-terminal residue" evidence="1">
    <location>
        <position position="1"/>
    </location>
</feature>
<dbReference type="EMBL" id="BART01001448">
    <property type="protein sequence ID" value="GAG69084.1"/>
    <property type="molecule type" value="Genomic_DNA"/>
</dbReference>
<name>X0ZIA2_9ZZZZ</name>
<proteinExistence type="predicted"/>
<protein>
    <submittedName>
        <fullName evidence="1">Uncharacterized protein</fullName>
    </submittedName>
</protein>
<comment type="caution">
    <text evidence="1">The sequence shown here is derived from an EMBL/GenBank/DDBJ whole genome shotgun (WGS) entry which is preliminary data.</text>
</comment>
<accession>X0ZIA2</accession>
<dbReference type="AlphaFoldDB" id="X0ZIA2"/>
<reference evidence="1" key="1">
    <citation type="journal article" date="2014" name="Front. Microbiol.">
        <title>High frequency of phylogenetically diverse reductive dehalogenase-homologous genes in deep subseafloor sedimentary metagenomes.</title>
        <authorList>
            <person name="Kawai M."/>
            <person name="Futagami T."/>
            <person name="Toyoda A."/>
            <person name="Takaki Y."/>
            <person name="Nishi S."/>
            <person name="Hori S."/>
            <person name="Arai W."/>
            <person name="Tsubouchi T."/>
            <person name="Morono Y."/>
            <person name="Uchiyama I."/>
            <person name="Ito T."/>
            <person name="Fujiyama A."/>
            <person name="Inagaki F."/>
            <person name="Takami H."/>
        </authorList>
    </citation>
    <scope>NUCLEOTIDE SEQUENCE</scope>
    <source>
        <strain evidence="1">Expedition CK06-06</strain>
    </source>
</reference>
<evidence type="ECO:0000313" key="1">
    <source>
        <dbReference type="EMBL" id="GAG69084.1"/>
    </source>
</evidence>
<sequence length="35" mass="3703">KIGAPWVQGANATLSFGIICQKKGVAYGSLFSVKY</sequence>
<organism evidence="1">
    <name type="scientific">marine sediment metagenome</name>
    <dbReference type="NCBI Taxonomy" id="412755"/>
    <lineage>
        <taxon>unclassified sequences</taxon>
        <taxon>metagenomes</taxon>
        <taxon>ecological metagenomes</taxon>
    </lineage>
</organism>
<gene>
    <name evidence="1" type="ORF">S01H4_05110</name>
</gene>